<evidence type="ECO:0000313" key="2">
    <source>
        <dbReference type="EMBL" id="MCX2818009.1"/>
    </source>
</evidence>
<dbReference type="InterPro" id="IPR011257">
    <property type="entry name" value="DNA_glycosylase"/>
</dbReference>
<dbReference type="AlphaFoldDB" id="A0A9Q4C2Y9"/>
<dbReference type="Gene3D" id="1.10.340.30">
    <property type="entry name" value="Hypothetical protein, domain 2"/>
    <property type="match status" value="1"/>
</dbReference>
<sequence>MEIRELYAALVDLHGEPDGAPVEHGNGEGVRQLLTTILSQNVADTQTARATEALFEAYTDYAAIENADTDELAEVISVVGLKNQKAERIQRALTAVREETGGYSLGFLDGMDTDEAQTWLEDIKGVGPKTANVVLSFGFGKPSFAVDTHVERLSKRFGLVDETATNERVHRVMNRRVPDGIKYELHVLMINHGRGFCTARNPDCDNPVCTRYCSCEVCS</sequence>
<dbReference type="SMART" id="SM00478">
    <property type="entry name" value="ENDO3c"/>
    <property type="match status" value="1"/>
</dbReference>
<feature type="domain" description="HhH-GPD" evidence="1">
    <location>
        <begin position="38"/>
        <end position="195"/>
    </location>
</feature>
<dbReference type="Pfam" id="PF00730">
    <property type="entry name" value="HhH-GPD"/>
    <property type="match status" value="1"/>
</dbReference>
<dbReference type="Gene3D" id="1.10.1670.10">
    <property type="entry name" value="Helix-hairpin-Helix base-excision DNA repair enzymes (C-terminal)"/>
    <property type="match status" value="1"/>
</dbReference>
<dbReference type="SUPFAM" id="SSF48150">
    <property type="entry name" value="DNA-glycosylase"/>
    <property type="match status" value="1"/>
</dbReference>
<dbReference type="PANTHER" id="PTHR47203:SF1">
    <property type="entry name" value="HYPOTHETICAL BASE EXCISION DNA REPAIR PROTEIN (EUROFUNG)"/>
    <property type="match status" value="1"/>
</dbReference>
<dbReference type="EMBL" id="RKLV01000001">
    <property type="protein sequence ID" value="MCX2818009.1"/>
    <property type="molecule type" value="Genomic_DNA"/>
</dbReference>
<dbReference type="InterPro" id="IPR023170">
    <property type="entry name" value="HhH_base_excis_C"/>
</dbReference>
<dbReference type="PIRSF" id="PIRSF001435">
    <property type="entry name" value="Nth"/>
    <property type="match status" value="1"/>
</dbReference>
<dbReference type="GO" id="GO:0004519">
    <property type="term" value="F:endonuclease activity"/>
    <property type="evidence" value="ECO:0007669"/>
    <property type="project" value="UniProtKB-KW"/>
</dbReference>
<name>A0A9Q4C2Y9_9EURY</name>
<accession>A0A9Q4C2Y9</accession>
<organism evidence="2 3">
    <name type="scientific">Halorutilus salinus</name>
    <dbReference type="NCBI Taxonomy" id="2487751"/>
    <lineage>
        <taxon>Archaea</taxon>
        <taxon>Methanobacteriati</taxon>
        <taxon>Methanobacteriota</taxon>
        <taxon>Stenosarchaea group</taxon>
        <taxon>Halobacteria</taxon>
        <taxon>Halorutilales</taxon>
        <taxon>Halorutilaceae</taxon>
        <taxon>Halorutilus</taxon>
    </lineage>
</organism>
<dbReference type="CDD" id="cd00056">
    <property type="entry name" value="ENDO3c"/>
    <property type="match status" value="1"/>
</dbReference>
<comment type="caution">
    <text evidence="2">The sequence shown here is derived from an EMBL/GenBank/DDBJ whole genome shotgun (WGS) entry which is preliminary data.</text>
</comment>
<dbReference type="Proteomes" id="UP001149411">
    <property type="component" value="Unassembled WGS sequence"/>
</dbReference>
<keyword evidence="2" id="KW-0540">Nuclease</keyword>
<reference evidence="2" key="1">
    <citation type="submission" date="2022-09" db="EMBL/GenBank/DDBJ databases">
        <title>Haloadaptaus new haloarchaeum isolated from saline soil.</title>
        <authorList>
            <person name="Duran-Viseras A."/>
            <person name="Sanchez-Porro C."/>
            <person name="Ventosa A."/>
        </authorList>
    </citation>
    <scope>NUCLEOTIDE SEQUENCE</scope>
    <source>
        <strain evidence="2">F3-133</strain>
    </source>
</reference>
<dbReference type="GO" id="GO:0006284">
    <property type="term" value="P:base-excision repair"/>
    <property type="evidence" value="ECO:0007669"/>
    <property type="project" value="InterPro"/>
</dbReference>
<keyword evidence="2" id="KW-0255">Endonuclease</keyword>
<gene>
    <name evidence="2" type="ORF">EGH25_01380</name>
</gene>
<dbReference type="PANTHER" id="PTHR47203">
    <property type="match status" value="1"/>
</dbReference>
<protein>
    <submittedName>
        <fullName evidence="2">Endonuclease III</fullName>
    </submittedName>
</protein>
<keyword evidence="2" id="KW-0378">Hydrolase</keyword>
<evidence type="ECO:0000313" key="3">
    <source>
        <dbReference type="Proteomes" id="UP001149411"/>
    </source>
</evidence>
<proteinExistence type="predicted"/>
<dbReference type="InterPro" id="IPR003265">
    <property type="entry name" value="HhH-GPD_domain"/>
</dbReference>
<dbReference type="RefSeq" id="WP_266085600.1">
    <property type="nucleotide sequence ID" value="NZ_RKLV01000001.1"/>
</dbReference>
<keyword evidence="3" id="KW-1185">Reference proteome</keyword>
<evidence type="ECO:0000259" key="1">
    <source>
        <dbReference type="SMART" id="SM00478"/>
    </source>
</evidence>